<evidence type="ECO:0000313" key="10">
    <source>
        <dbReference type="Proteomes" id="UP000239010"/>
    </source>
</evidence>
<reference evidence="9 10" key="1">
    <citation type="submission" date="2017-11" db="EMBL/GenBank/DDBJ databases">
        <title>Genome sequence of Entomoplasma ellychniae ELCN-1 (ATCC 43707).</title>
        <authorList>
            <person name="Lo W.-S."/>
            <person name="Gasparich G.E."/>
            <person name="Kuo C.-H."/>
        </authorList>
    </citation>
    <scope>NUCLEOTIDE SEQUENCE [LARGE SCALE GENOMIC DNA]</scope>
    <source>
        <strain evidence="9 10">ELCN-1</strain>
    </source>
</reference>
<comment type="caution">
    <text evidence="9">The sequence shown here is derived from an EMBL/GenBank/DDBJ whole genome shotgun (WGS) entry which is preliminary data.</text>
</comment>
<feature type="transmembrane region" description="Helical" evidence="7">
    <location>
        <begin position="176"/>
        <end position="200"/>
    </location>
</feature>
<evidence type="ECO:0000256" key="4">
    <source>
        <dbReference type="ARBA" id="ARBA00023136"/>
    </source>
</evidence>
<feature type="transmembrane region" description="Helical" evidence="7">
    <location>
        <begin position="251"/>
        <end position="271"/>
    </location>
</feature>
<comment type="similarity">
    <text evidence="5">Belongs to the OXA1/ALB3/YidC family.</text>
</comment>
<feature type="transmembrane region" description="Helical" evidence="7">
    <location>
        <begin position="300"/>
        <end position="323"/>
    </location>
</feature>
<gene>
    <name evidence="9" type="primary">yidC</name>
    <name evidence="9" type="ORF">EELLY_v1c04830</name>
</gene>
<evidence type="ECO:0000256" key="3">
    <source>
        <dbReference type="ARBA" id="ARBA00022989"/>
    </source>
</evidence>
<dbReference type="Pfam" id="PF02096">
    <property type="entry name" value="60KD_IMP"/>
    <property type="match status" value="1"/>
</dbReference>
<feature type="transmembrane region" description="Helical" evidence="7">
    <location>
        <begin position="144"/>
        <end position="164"/>
    </location>
</feature>
<dbReference type="GO" id="GO:0051205">
    <property type="term" value="P:protein insertion into membrane"/>
    <property type="evidence" value="ECO:0007669"/>
    <property type="project" value="TreeGrafter"/>
</dbReference>
<keyword evidence="2 5" id="KW-0812">Transmembrane</keyword>
<dbReference type="InterPro" id="IPR028055">
    <property type="entry name" value="YidC/Oxa/ALB_C"/>
</dbReference>
<evidence type="ECO:0000256" key="5">
    <source>
        <dbReference type="RuleBase" id="RU003945"/>
    </source>
</evidence>
<dbReference type="EMBL" id="PHND01000001">
    <property type="protein sequence ID" value="PPE04803.1"/>
    <property type="molecule type" value="Genomic_DNA"/>
</dbReference>
<evidence type="ECO:0000256" key="2">
    <source>
        <dbReference type="ARBA" id="ARBA00022692"/>
    </source>
</evidence>
<dbReference type="InterPro" id="IPR001708">
    <property type="entry name" value="YidC/ALB3/OXA1/COX18"/>
</dbReference>
<keyword evidence="4 7" id="KW-0472">Membrane</keyword>
<protein>
    <submittedName>
        <fullName evidence="9">Membrane protein insertase YidC</fullName>
    </submittedName>
</protein>
<evidence type="ECO:0000256" key="6">
    <source>
        <dbReference type="SAM" id="MobiDB-lite"/>
    </source>
</evidence>
<dbReference type="Proteomes" id="UP000239010">
    <property type="component" value="Unassembled WGS sequence"/>
</dbReference>
<feature type="domain" description="Membrane insertase YidC/Oxa/ALB C-terminal" evidence="8">
    <location>
        <begin position="182"/>
        <end position="382"/>
    </location>
</feature>
<accession>A0A8E2UE70</accession>
<dbReference type="PANTHER" id="PTHR12428:SF65">
    <property type="entry name" value="CYTOCHROME C OXIDASE ASSEMBLY PROTEIN COX18, MITOCHONDRIAL"/>
    <property type="match status" value="1"/>
</dbReference>
<proteinExistence type="inferred from homology"/>
<sequence length="416" mass="48104">MYNNEQFMLFAKDARVLSYLSKNQTLNTKRTFSEKMKDPDYRKRWIKLIWRWVKILTFLFIIVSMLWGCVQMYQSPYAIQDVTDLTGRKVFSAGISFEIVTSIFGEHTSQNWWNIITGNMDGQQYAYNVIGSWGEAFSKTKSPFYGFFVYPIALLLNSLIYMMSSSLNPELNETRYGIAVIFAMLFTVIIIKSFTLIFTWKSQVNQDLQQRVQLKTADITAKYKGDKSQEAKQKQQREINAIYKKEGFSPFSAMAGAVITMPFLFATYAIVRSTRSLKVASVGLISLIDKPWSQIQQGEYIYILIIAIYLPLQIFSMLLPLILQSIKQPSSTLTVAQKKSRKKQYLIQGVFALTFIIIIISVASGVAIYWIFSSTFQICQTLGFFFYNKKKANNSSQEINRRRKQQKNRKIKTNNI</sequence>
<name>A0A8E2UE70_9MOLU</name>
<organism evidence="9 10">
    <name type="scientific">Entomoplasma ellychniae</name>
    <dbReference type="NCBI Taxonomy" id="2114"/>
    <lineage>
        <taxon>Bacteria</taxon>
        <taxon>Bacillati</taxon>
        <taxon>Mycoplasmatota</taxon>
        <taxon>Mollicutes</taxon>
        <taxon>Entomoplasmatales</taxon>
        <taxon>Entomoplasmataceae</taxon>
        <taxon>Entomoplasma</taxon>
    </lineage>
</organism>
<evidence type="ECO:0000259" key="8">
    <source>
        <dbReference type="Pfam" id="PF02096"/>
    </source>
</evidence>
<evidence type="ECO:0000256" key="1">
    <source>
        <dbReference type="ARBA" id="ARBA00004141"/>
    </source>
</evidence>
<evidence type="ECO:0000256" key="7">
    <source>
        <dbReference type="SAM" id="Phobius"/>
    </source>
</evidence>
<keyword evidence="10" id="KW-1185">Reference proteome</keyword>
<feature type="compositionally biased region" description="Basic residues" evidence="6">
    <location>
        <begin position="401"/>
        <end position="416"/>
    </location>
</feature>
<evidence type="ECO:0000313" key="9">
    <source>
        <dbReference type="EMBL" id="PPE04803.1"/>
    </source>
</evidence>
<dbReference type="NCBIfam" id="TIGR03592">
    <property type="entry name" value="yidC_oxa1_cterm"/>
    <property type="match status" value="1"/>
</dbReference>
<dbReference type="GO" id="GO:0032977">
    <property type="term" value="F:membrane insertase activity"/>
    <property type="evidence" value="ECO:0007669"/>
    <property type="project" value="InterPro"/>
</dbReference>
<dbReference type="GO" id="GO:0005886">
    <property type="term" value="C:plasma membrane"/>
    <property type="evidence" value="ECO:0007669"/>
    <property type="project" value="TreeGrafter"/>
</dbReference>
<comment type="subcellular location">
    <subcellularLocation>
        <location evidence="1 5">Membrane</location>
        <topology evidence="1 5">Multi-pass membrane protein</topology>
    </subcellularLocation>
</comment>
<dbReference type="PANTHER" id="PTHR12428">
    <property type="entry name" value="OXA1"/>
    <property type="match status" value="1"/>
</dbReference>
<keyword evidence="3 7" id="KW-1133">Transmembrane helix</keyword>
<dbReference type="AlphaFoldDB" id="A0A8E2UE70"/>
<feature type="transmembrane region" description="Helical" evidence="7">
    <location>
        <begin position="368"/>
        <end position="387"/>
    </location>
</feature>
<feature type="region of interest" description="Disordered" evidence="6">
    <location>
        <begin position="396"/>
        <end position="416"/>
    </location>
</feature>
<dbReference type="RefSeq" id="WP_104205892.1">
    <property type="nucleotide sequence ID" value="NZ_PHND01000001.1"/>
</dbReference>
<dbReference type="NCBIfam" id="NF002570">
    <property type="entry name" value="PRK02201.1-5"/>
    <property type="match status" value="1"/>
</dbReference>
<feature type="transmembrane region" description="Helical" evidence="7">
    <location>
        <begin position="344"/>
        <end position="362"/>
    </location>
</feature>
<feature type="transmembrane region" description="Helical" evidence="7">
    <location>
        <begin position="49"/>
        <end position="70"/>
    </location>
</feature>